<dbReference type="Pfam" id="PF12680">
    <property type="entry name" value="SnoaL_2"/>
    <property type="match status" value="1"/>
</dbReference>
<name>A0ABN3VMZ6_9PSEU</name>
<evidence type="ECO:0000259" key="1">
    <source>
        <dbReference type="Pfam" id="PF12680"/>
    </source>
</evidence>
<dbReference type="EMBL" id="BAAAUX010000044">
    <property type="protein sequence ID" value="GAA2821215.1"/>
    <property type="molecule type" value="Genomic_DNA"/>
</dbReference>
<reference evidence="2 3" key="1">
    <citation type="journal article" date="2019" name="Int. J. Syst. Evol. Microbiol.">
        <title>The Global Catalogue of Microorganisms (GCM) 10K type strain sequencing project: providing services to taxonomists for standard genome sequencing and annotation.</title>
        <authorList>
            <consortium name="The Broad Institute Genomics Platform"/>
            <consortium name="The Broad Institute Genome Sequencing Center for Infectious Disease"/>
            <person name="Wu L."/>
            <person name="Ma J."/>
        </authorList>
    </citation>
    <scope>NUCLEOTIDE SEQUENCE [LARGE SCALE GENOMIC DNA]</scope>
    <source>
        <strain evidence="2 3">JCM 9383</strain>
    </source>
</reference>
<dbReference type="Proteomes" id="UP001500979">
    <property type="component" value="Unassembled WGS sequence"/>
</dbReference>
<gene>
    <name evidence="2" type="ORF">GCM10010470_65600</name>
</gene>
<accession>A0ABN3VMZ6</accession>
<dbReference type="RefSeq" id="WP_344686272.1">
    <property type="nucleotide sequence ID" value="NZ_BAAAUX010000044.1"/>
</dbReference>
<keyword evidence="3" id="KW-1185">Reference proteome</keyword>
<sequence>MDRDELRAWVAAYERAWRTPGTDVLAEIFTEDAVYRQSPYWEQVTGLPEIARMWEEQREGADEIFRMSSEIVAVDGDVGVVRVEVGYGEPVDQEYRDLWIVRLAPDGRCGWFEEWPFWPEKSYRPD</sequence>
<dbReference type="InterPro" id="IPR032710">
    <property type="entry name" value="NTF2-like_dom_sf"/>
</dbReference>
<proteinExistence type="predicted"/>
<organism evidence="2 3">
    <name type="scientific">Saccharopolyspora taberi</name>
    <dbReference type="NCBI Taxonomy" id="60895"/>
    <lineage>
        <taxon>Bacteria</taxon>
        <taxon>Bacillati</taxon>
        <taxon>Actinomycetota</taxon>
        <taxon>Actinomycetes</taxon>
        <taxon>Pseudonocardiales</taxon>
        <taxon>Pseudonocardiaceae</taxon>
        <taxon>Saccharopolyspora</taxon>
    </lineage>
</organism>
<comment type="caution">
    <text evidence="2">The sequence shown here is derived from an EMBL/GenBank/DDBJ whole genome shotgun (WGS) entry which is preliminary data.</text>
</comment>
<evidence type="ECO:0000313" key="3">
    <source>
        <dbReference type="Proteomes" id="UP001500979"/>
    </source>
</evidence>
<dbReference type="InterPro" id="IPR037401">
    <property type="entry name" value="SnoaL-like"/>
</dbReference>
<protein>
    <recommendedName>
        <fullName evidence="1">SnoaL-like domain-containing protein</fullName>
    </recommendedName>
</protein>
<evidence type="ECO:0000313" key="2">
    <source>
        <dbReference type="EMBL" id="GAA2821215.1"/>
    </source>
</evidence>
<dbReference type="SUPFAM" id="SSF54427">
    <property type="entry name" value="NTF2-like"/>
    <property type="match status" value="1"/>
</dbReference>
<feature type="domain" description="SnoaL-like" evidence="1">
    <location>
        <begin position="11"/>
        <end position="101"/>
    </location>
</feature>
<dbReference type="Gene3D" id="3.10.450.50">
    <property type="match status" value="1"/>
</dbReference>